<evidence type="ECO:0000313" key="11">
    <source>
        <dbReference type="Proteomes" id="UP000001593"/>
    </source>
</evidence>
<evidence type="ECO:0000256" key="1">
    <source>
        <dbReference type="ARBA" id="ARBA00001917"/>
    </source>
</evidence>
<evidence type="ECO:0000256" key="7">
    <source>
        <dbReference type="PIRSR" id="PIRSR000138-1"/>
    </source>
</evidence>
<dbReference type="FunCoup" id="A7RW57">
    <property type="interactions" value="85"/>
</dbReference>
<evidence type="ECO:0000313" key="10">
    <source>
        <dbReference type="EMBL" id="EDO44256.1"/>
    </source>
</evidence>
<evidence type="ECO:0000256" key="4">
    <source>
        <dbReference type="ARBA" id="ARBA00024042"/>
    </source>
</evidence>
<dbReference type="STRING" id="45351.A7RW57"/>
<dbReference type="PANTHER" id="PTHR10578">
    <property type="entry name" value="S -2-HYDROXY-ACID OXIDASE-RELATED"/>
    <property type="match status" value="1"/>
</dbReference>
<dbReference type="AlphaFoldDB" id="A7RW57"/>
<gene>
    <name evidence="10" type="ORF">NEMVEDRAFT_v1g228877</name>
</gene>
<evidence type="ECO:0000256" key="6">
    <source>
        <dbReference type="ARBA" id="ARBA00029327"/>
    </source>
</evidence>
<evidence type="ECO:0000256" key="2">
    <source>
        <dbReference type="ARBA" id="ARBA00013087"/>
    </source>
</evidence>
<dbReference type="PROSITE" id="PS00557">
    <property type="entry name" value="FMN_HYDROXY_ACID_DH_1"/>
    <property type="match status" value="1"/>
</dbReference>
<protein>
    <recommendedName>
        <fullName evidence="2">(S)-2-hydroxy-acid oxidase</fullName>
        <ecNumber evidence="2">1.1.3.15</ecNumber>
    </recommendedName>
</protein>
<reference evidence="10 11" key="1">
    <citation type="journal article" date="2007" name="Science">
        <title>Sea anemone genome reveals ancestral eumetazoan gene repertoire and genomic organization.</title>
        <authorList>
            <person name="Putnam N.H."/>
            <person name="Srivastava M."/>
            <person name="Hellsten U."/>
            <person name="Dirks B."/>
            <person name="Chapman J."/>
            <person name="Salamov A."/>
            <person name="Terry A."/>
            <person name="Shapiro H."/>
            <person name="Lindquist E."/>
            <person name="Kapitonov V.V."/>
            <person name="Jurka J."/>
            <person name="Genikhovich G."/>
            <person name="Grigoriev I.V."/>
            <person name="Lucas S.M."/>
            <person name="Steele R.E."/>
            <person name="Finnerty J.R."/>
            <person name="Technau U."/>
            <person name="Martindale M.Q."/>
            <person name="Rokhsar D.S."/>
        </authorList>
    </citation>
    <scope>NUCLEOTIDE SEQUENCE [LARGE SCALE GENOMIC DNA]</scope>
    <source>
        <strain evidence="11">CH2 X CH6</strain>
    </source>
</reference>
<dbReference type="Pfam" id="PF01070">
    <property type="entry name" value="FMN_dh"/>
    <property type="match status" value="1"/>
</dbReference>
<comment type="catalytic activity">
    <reaction evidence="6">
        <text>2-hydroxyoctanoate + O2 = 2-oxooctanoate + H2O2</text>
        <dbReference type="Rhea" id="RHEA:67940"/>
        <dbReference type="ChEBI" id="CHEBI:15379"/>
        <dbReference type="ChEBI" id="CHEBI:16240"/>
        <dbReference type="ChEBI" id="CHEBI:133514"/>
        <dbReference type="ChEBI" id="CHEBI:176689"/>
    </reaction>
    <physiologicalReaction direction="left-to-right" evidence="6">
        <dbReference type="Rhea" id="RHEA:67941"/>
    </physiologicalReaction>
</comment>
<feature type="binding site" evidence="8">
    <location>
        <position position="273"/>
    </location>
    <ligand>
        <name>glyoxylate</name>
        <dbReference type="ChEBI" id="CHEBI:36655"/>
    </ligand>
</feature>
<keyword evidence="8" id="KW-0285">Flavoprotein</keyword>
<dbReference type="GO" id="GO:0003973">
    <property type="term" value="F:(S)-2-hydroxy-acid oxidase activity"/>
    <property type="evidence" value="ECO:0007669"/>
    <property type="project" value="UniProtKB-EC"/>
</dbReference>
<dbReference type="SUPFAM" id="SSF51395">
    <property type="entry name" value="FMN-linked oxidoreductases"/>
    <property type="match status" value="1"/>
</dbReference>
<dbReference type="EMBL" id="DS469546">
    <property type="protein sequence ID" value="EDO44256.1"/>
    <property type="molecule type" value="Genomic_DNA"/>
</dbReference>
<feature type="domain" description="FMN hydroxy acid dehydrogenase" evidence="9">
    <location>
        <begin position="11"/>
        <end position="375"/>
    </location>
</feature>
<name>A7RW57_NEMVE</name>
<dbReference type="HOGENOM" id="CLU_020639_6_1_1"/>
<feature type="binding site" evidence="8">
    <location>
        <position position="268"/>
    </location>
    <ligand>
        <name>FMN</name>
        <dbReference type="ChEBI" id="CHEBI:58210"/>
    </ligand>
</feature>
<dbReference type="PIRSF" id="PIRSF000138">
    <property type="entry name" value="Al-hdrx_acd_dh"/>
    <property type="match status" value="1"/>
</dbReference>
<feature type="active site" description="Proton acceptor" evidence="7">
    <location>
        <position position="270"/>
    </location>
</feature>
<dbReference type="OMA" id="AGMSNTH"/>
<comment type="catalytic activity">
    <reaction evidence="5">
        <text>a (2S)-2-hydroxycarboxylate + O2 = a 2-oxocarboxylate + H2O2</text>
        <dbReference type="Rhea" id="RHEA:16789"/>
        <dbReference type="ChEBI" id="CHEBI:15379"/>
        <dbReference type="ChEBI" id="CHEBI:16240"/>
        <dbReference type="ChEBI" id="CHEBI:35179"/>
        <dbReference type="ChEBI" id="CHEBI:58123"/>
        <dbReference type="EC" id="1.1.3.15"/>
    </reaction>
    <physiologicalReaction direction="left-to-right" evidence="5">
        <dbReference type="Rhea" id="RHEA:16790"/>
    </physiologicalReaction>
</comment>
<dbReference type="InterPro" id="IPR037396">
    <property type="entry name" value="FMN_HAD"/>
</dbReference>
<feature type="binding site" evidence="8">
    <location>
        <position position="169"/>
    </location>
    <ligand>
        <name>FMN</name>
        <dbReference type="ChEBI" id="CHEBI:58210"/>
    </ligand>
</feature>
<keyword evidence="8" id="KW-0288">FMN</keyword>
<sequence length="379" mass="41332">MEAGSTPSNSQNRTKPVCLTDFQDQAKDSLSKIAYEYFSSGAENEETLRENREAFKRIKLRPRMLRGISHVNMSTTILGQPISMPVCIAPTAFHKMAHPHGELATARAAAQAGTCMTLTWAANSSIEDVAATAPAGVKWLLIYMMKDRELVKAWVRRAEESGFSGIVVTVDSPEGPKNYSIERNKFTLPSNLTIPNLGHKKYVLKSVDGNGNTKFVSAGNELFDGRVTWKSIDWLKKLSRLPIVLKGILTPEDARLAVEHGIDGIIVSNHGGRQLDGVQATIDALPDIVKAVQGKLEVYMDGGVRLGTDVFKALALGARAVFVGRPVIWGLAYKGEEGVRQVLELLREELRLAMILSGCGSLDDVTSSYVIPANQSARL</sequence>
<dbReference type="Proteomes" id="UP000001593">
    <property type="component" value="Unassembled WGS sequence"/>
</dbReference>
<dbReference type="PROSITE" id="PS51349">
    <property type="entry name" value="FMN_HYDROXY_ACID_DH_2"/>
    <property type="match status" value="1"/>
</dbReference>
<dbReference type="InterPro" id="IPR000262">
    <property type="entry name" value="FMN-dep_DH"/>
</dbReference>
<feature type="binding site" evidence="8">
    <location>
        <begin position="90"/>
        <end position="92"/>
    </location>
    <ligand>
        <name>FMN</name>
        <dbReference type="ChEBI" id="CHEBI:58210"/>
    </ligand>
</feature>
<dbReference type="EC" id="1.1.3.15" evidence="2"/>
<dbReference type="Gene3D" id="3.20.20.70">
    <property type="entry name" value="Aldolase class I"/>
    <property type="match status" value="1"/>
</dbReference>
<feature type="binding site" evidence="8">
    <location>
        <position position="246"/>
    </location>
    <ligand>
        <name>FMN</name>
        <dbReference type="ChEBI" id="CHEBI:58210"/>
    </ligand>
</feature>
<keyword evidence="3" id="KW-0560">Oxidoreductase</keyword>
<proteinExistence type="inferred from homology"/>
<dbReference type="GO" id="GO:0005777">
    <property type="term" value="C:peroxisome"/>
    <property type="evidence" value="ECO:0007669"/>
    <property type="project" value="UniProtKB-ARBA"/>
</dbReference>
<evidence type="ECO:0000256" key="8">
    <source>
        <dbReference type="PIRSR" id="PIRSR000138-2"/>
    </source>
</evidence>
<feature type="binding site" evidence="8">
    <location>
        <begin position="301"/>
        <end position="305"/>
    </location>
    <ligand>
        <name>FMN</name>
        <dbReference type="ChEBI" id="CHEBI:58210"/>
    </ligand>
</feature>
<dbReference type="eggNOG" id="KOG0538">
    <property type="taxonomic scope" value="Eukaryota"/>
</dbReference>
<dbReference type="GO" id="GO:0010181">
    <property type="term" value="F:FMN binding"/>
    <property type="evidence" value="ECO:0007669"/>
    <property type="project" value="InterPro"/>
</dbReference>
<dbReference type="PhylomeDB" id="A7RW57"/>
<feature type="binding site" evidence="8">
    <location>
        <position position="143"/>
    </location>
    <ligand>
        <name>glyoxylate</name>
        <dbReference type="ChEBI" id="CHEBI:36655"/>
    </ligand>
</feature>
<evidence type="ECO:0000256" key="5">
    <source>
        <dbReference type="ARBA" id="ARBA00029325"/>
    </source>
</evidence>
<accession>A7RW57</accession>
<keyword evidence="11" id="KW-1185">Reference proteome</keyword>
<dbReference type="InterPro" id="IPR012133">
    <property type="entry name" value="Alpha-hydoxy_acid_DH_FMN"/>
</dbReference>
<dbReference type="InParanoid" id="A7RW57"/>
<dbReference type="KEGG" id="nve:5516180"/>
<feature type="binding site" evidence="8">
    <location>
        <position position="270"/>
    </location>
    <ligand>
        <name>glyoxylate</name>
        <dbReference type="ChEBI" id="CHEBI:36655"/>
    </ligand>
</feature>
<comment type="similarity">
    <text evidence="4">Belongs to the FMN-dependent alpha-hydroxy acid dehydrogenase family.</text>
</comment>
<dbReference type="PANTHER" id="PTHR10578:SF149">
    <property type="entry name" value="2-HYDROXYACID OXIDASE 2"/>
    <property type="match status" value="1"/>
</dbReference>
<feature type="binding site" evidence="8">
    <location>
        <begin position="324"/>
        <end position="325"/>
    </location>
    <ligand>
        <name>FMN</name>
        <dbReference type="ChEBI" id="CHEBI:58210"/>
    </ligand>
</feature>
<evidence type="ECO:0000256" key="3">
    <source>
        <dbReference type="ARBA" id="ARBA00023002"/>
    </source>
</evidence>
<dbReference type="InterPro" id="IPR013785">
    <property type="entry name" value="Aldolase_TIM"/>
</dbReference>
<feature type="binding site" evidence="8">
    <location>
        <position position="37"/>
    </location>
    <ligand>
        <name>glyoxylate</name>
        <dbReference type="ChEBI" id="CHEBI:36655"/>
    </ligand>
</feature>
<comment type="cofactor">
    <cofactor evidence="1">
        <name>FMN</name>
        <dbReference type="ChEBI" id="CHEBI:58210"/>
    </cofactor>
</comment>
<evidence type="ECO:0000259" key="9">
    <source>
        <dbReference type="PROSITE" id="PS51349"/>
    </source>
</evidence>
<dbReference type="InterPro" id="IPR008259">
    <property type="entry name" value="FMN_hydac_DH_AS"/>
</dbReference>
<organism evidence="10 11">
    <name type="scientific">Nematostella vectensis</name>
    <name type="common">Starlet sea anemone</name>
    <dbReference type="NCBI Taxonomy" id="45351"/>
    <lineage>
        <taxon>Eukaryota</taxon>
        <taxon>Metazoa</taxon>
        <taxon>Cnidaria</taxon>
        <taxon>Anthozoa</taxon>
        <taxon>Hexacorallia</taxon>
        <taxon>Actiniaria</taxon>
        <taxon>Edwardsiidae</taxon>
        <taxon>Nematostella</taxon>
    </lineage>
</organism>
<dbReference type="FunFam" id="3.20.20.70:FF:000056">
    <property type="entry name" value="hydroxyacid oxidase 2"/>
    <property type="match status" value="1"/>
</dbReference>
<dbReference type="CDD" id="cd02809">
    <property type="entry name" value="alpha_hydroxyacid_oxid_FMN"/>
    <property type="match status" value="1"/>
</dbReference>